<evidence type="ECO:0000256" key="7">
    <source>
        <dbReference type="ARBA" id="ARBA00023033"/>
    </source>
</evidence>
<dbReference type="InterPro" id="IPR050479">
    <property type="entry name" value="CYP11_CYP27_families"/>
</dbReference>
<keyword evidence="5 8" id="KW-0560">Oxidoreductase</keyword>
<dbReference type="PANTHER" id="PTHR24279">
    <property type="entry name" value="CYTOCHROME P450"/>
    <property type="match status" value="1"/>
</dbReference>
<evidence type="ECO:0000256" key="6">
    <source>
        <dbReference type="ARBA" id="ARBA00023004"/>
    </source>
</evidence>
<comment type="cofactor">
    <cofactor evidence="1">
        <name>heme</name>
        <dbReference type="ChEBI" id="CHEBI:30413"/>
    </cofactor>
</comment>
<dbReference type="PROSITE" id="PS00086">
    <property type="entry name" value="CYTOCHROME_P450"/>
    <property type="match status" value="1"/>
</dbReference>
<accession>A0ABM1T3S8</accession>
<evidence type="ECO:0000256" key="1">
    <source>
        <dbReference type="ARBA" id="ARBA00001971"/>
    </source>
</evidence>
<keyword evidence="3 8" id="KW-0349">Heme</keyword>
<comment type="similarity">
    <text evidence="2 8">Belongs to the cytochrome P450 family.</text>
</comment>
<dbReference type="PRINTS" id="PR00385">
    <property type="entry name" value="P450"/>
</dbReference>
<keyword evidence="6 8" id="KW-0408">Iron</keyword>
<keyword evidence="9" id="KW-1185">Reference proteome</keyword>
<protein>
    <submittedName>
        <fullName evidence="10">Cytochrome P450 302a1, mitochondrial-like</fullName>
    </submittedName>
</protein>
<name>A0ABM1T3S8_LIMPO</name>
<reference evidence="10" key="1">
    <citation type="submission" date="2025-08" db="UniProtKB">
        <authorList>
            <consortium name="RefSeq"/>
        </authorList>
    </citation>
    <scope>IDENTIFICATION</scope>
    <source>
        <tissue evidence="10">Muscle</tissue>
    </source>
</reference>
<dbReference type="PRINTS" id="PR00463">
    <property type="entry name" value="EP450I"/>
</dbReference>
<keyword evidence="4 8" id="KW-0479">Metal-binding</keyword>
<dbReference type="InterPro" id="IPR002401">
    <property type="entry name" value="Cyt_P450_E_grp-I"/>
</dbReference>
<organism evidence="9 10">
    <name type="scientific">Limulus polyphemus</name>
    <name type="common">Atlantic horseshoe crab</name>
    <dbReference type="NCBI Taxonomy" id="6850"/>
    <lineage>
        <taxon>Eukaryota</taxon>
        <taxon>Metazoa</taxon>
        <taxon>Ecdysozoa</taxon>
        <taxon>Arthropoda</taxon>
        <taxon>Chelicerata</taxon>
        <taxon>Merostomata</taxon>
        <taxon>Xiphosura</taxon>
        <taxon>Limulidae</taxon>
        <taxon>Limulus</taxon>
    </lineage>
</organism>
<dbReference type="CDD" id="cd11054">
    <property type="entry name" value="CYP24A1-like"/>
    <property type="match status" value="1"/>
</dbReference>
<dbReference type="Gene3D" id="1.10.630.10">
    <property type="entry name" value="Cytochrome P450"/>
    <property type="match status" value="1"/>
</dbReference>
<evidence type="ECO:0000256" key="3">
    <source>
        <dbReference type="ARBA" id="ARBA00022617"/>
    </source>
</evidence>
<evidence type="ECO:0000313" key="10">
    <source>
        <dbReference type="RefSeq" id="XP_022250534.1"/>
    </source>
</evidence>
<dbReference type="InterPro" id="IPR036396">
    <property type="entry name" value="Cyt_P450_sf"/>
</dbReference>
<dbReference type="InterPro" id="IPR001128">
    <property type="entry name" value="Cyt_P450"/>
</dbReference>
<keyword evidence="7 8" id="KW-0503">Monooxygenase</keyword>
<evidence type="ECO:0000256" key="5">
    <source>
        <dbReference type="ARBA" id="ARBA00023002"/>
    </source>
</evidence>
<gene>
    <name evidence="10" type="primary">LOC106466752</name>
</gene>
<sequence length="518" mass="60165">MKRTLNIFVFGRHFSTFASDRFRHQVVNSTSSSSKECSSEFVNAKHFDSIPCPRSLPVVGHLYLFSRWGPYSFERLYDAYEDLNRKYGSIVRLDLGVCFLALFDPEDIKVMFRHEGRYPTRPVFEALKLCRTRNPHKYRSAGIISESGKEWYRLRRAINWMLRPDSPDPYLPSQQAVAEDFAERIRYIRNEENVCEDILNELYRYTQESVGVICFDFRLGLVSAGKGKLHDREKKALSAVNDTLDSMAKTLLGFPWWKLFRTPTFKTLEAAQDFYYSMAMENLERVRPRLERDAKGKDSSSLLFLQKLFSNEDLDKRDIALLMTEVYFAGIDTTANSLAFLLYNLARNQNVQEALYQEIKTKVPPVEKLTPSDLQNLTYLRACKKENHRLTPTAGGNARFITEDVVLSGYHVPKGTLCIGINPSICKLDKYFSNPKEFRPERWLGQEERSHPFATLPFGHGARRCVGQRFAEQEMSLCIIKILQKFRLEYADDKGVKMKMKLQIIPDRPIAIRFHDRK</sequence>
<evidence type="ECO:0000256" key="8">
    <source>
        <dbReference type="RuleBase" id="RU000461"/>
    </source>
</evidence>
<evidence type="ECO:0000313" key="9">
    <source>
        <dbReference type="Proteomes" id="UP000694941"/>
    </source>
</evidence>
<dbReference type="GeneID" id="106466752"/>
<evidence type="ECO:0000256" key="4">
    <source>
        <dbReference type="ARBA" id="ARBA00022723"/>
    </source>
</evidence>
<dbReference type="SUPFAM" id="SSF48264">
    <property type="entry name" value="Cytochrome P450"/>
    <property type="match status" value="1"/>
</dbReference>
<proteinExistence type="inferred from homology"/>
<dbReference type="Pfam" id="PF00067">
    <property type="entry name" value="p450"/>
    <property type="match status" value="1"/>
</dbReference>
<dbReference type="RefSeq" id="XP_022250534.1">
    <property type="nucleotide sequence ID" value="XM_022394826.1"/>
</dbReference>
<dbReference type="Proteomes" id="UP000694941">
    <property type="component" value="Unplaced"/>
</dbReference>
<dbReference type="InterPro" id="IPR017972">
    <property type="entry name" value="Cyt_P450_CS"/>
</dbReference>
<dbReference type="PANTHER" id="PTHR24279:SF120">
    <property type="entry name" value="CYTOCHROME P450"/>
    <property type="match status" value="1"/>
</dbReference>
<evidence type="ECO:0000256" key="2">
    <source>
        <dbReference type="ARBA" id="ARBA00010617"/>
    </source>
</evidence>